<dbReference type="EMBL" id="CP121646">
    <property type="protein sequence ID" value="WFU60330.1"/>
    <property type="molecule type" value="Genomic_DNA"/>
</dbReference>
<organism evidence="2 3">
    <name type="scientific">Bradyrhizobium brasilense</name>
    <dbReference type="NCBI Taxonomy" id="1419277"/>
    <lineage>
        <taxon>Bacteria</taxon>
        <taxon>Pseudomonadati</taxon>
        <taxon>Pseudomonadota</taxon>
        <taxon>Alphaproteobacteria</taxon>
        <taxon>Hyphomicrobiales</taxon>
        <taxon>Nitrobacteraceae</taxon>
        <taxon>Bradyrhizobium</taxon>
    </lineage>
</organism>
<dbReference type="RefSeq" id="WP_253608582.1">
    <property type="nucleotide sequence ID" value="NZ_CP121646.1"/>
</dbReference>
<dbReference type="Proteomes" id="UP001221546">
    <property type="component" value="Chromosome"/>
</dbReference>
<name>A0ABY8J795_9BRAD</name>
<feature type="region of interest" description="Disordered" evidence="1">
    <location>
        <begin position="1"/>
        <end position="30"/>
    </location>
</feature>
<evidence type="ECO:0000313" key="2">
    <source>
        <dbReference type="EMBL" id="WFU60330.1"/>
    </source>
</evidence>
<feature type="compositionally biased region" description="Basic and acidic residues" evidence="1">
    <location>
        <begin position="1"/>
        <end position="13"/>
    </location>
</feature>
<reference evidence="2 3" key="1">
    <citation type="submission" date="2023-04" db="EMBL/GenBank/DDBJ databases">
        <title>Australian commercial rhizobial inoculants.</title>
        <authorList>
            <person name="Kohlmeier M.G."/>
            <person name="O'Hara G.W."/>
            <person name="Colombi E."/>
            <person name="Ramsay J.P."/>
            <person name="Terpolilli J."/>
        </authorList>
    </citation>
    <scope>NUCLEOTIDE SEQUENCE [LARGE SCALE GENOMIC DNA]</scope>
    <source>
        <strain evidence="2 3">CB627</strain>
    </source>
</reference>
<evidence type="ECO:0000256" key="1">
    <source>
        <dbReference type="SAM" id="MobiDB-lite"/>
    </source>
</evidence>
<accession>A0ABY8J795</accession>
<gene>
    <name evidence="2" type="ORF">QA636_22450</name>
</gene>
<protein>
    <submittedName>
        <fullName evidence="2">Uncharacterized protein</fullName>
    </submittedName>
</protein>
<evidence type="ECO:0000313" key="3">
    <source>
        <dbReference type="Proteomes" id="UP001221546"/>
    </source>
</evidence>
<sequence>MAHFKEREFKAEGGPDFPGARRQLPATSNPTYSQSTIVTVIVAAKK</sequence>
<keyword evidence="3" id="KW-1185">Reference proteome</keyword>
<proteinExistence type="predicted"/>